<dbReference type="EMBL" id="WTVR01000038">
    <property type="protein sequence ID" value="NMF90275.1"/>
    <property type="molecule type" value="Genomic_DNA"/>
</dbReference>
<dbReference type="SMART" id="SM00862">
    <property type="entry name" value="Trans_reg_C"/>
    <property type="match status" value="1"/>
</dbReference>
<evidence type="ECO:0000256" key="1">
    <source>
        <dbReference type="ARBA" id="ARBA00023125"/>
    </source>
</evidence>
<dbReference type="Gene3D" id="6.10.250.690">
    <property type="match status" value="1"/>
</dbReference>
<dbReference type="Pfam" id="PF00486">
    <property type="entry name" value="Trans_reg_C"/>
    <property type="match status" value="1"/>
</dbReference>
<protein>
    <submittedName>
        <fullName evidence="6">Response regulator</fullName>
    </submittedName>
</protein>
<proteinExistence type="predicted"/>
<evidence type="ECO:0000313" key="7">
    <source>
        <dbReference type="Proteomes" id="UP000652074"/>
    </source>
</evidence>
<dbReference type="PROSITE" id="PS50110">
    <property type="entry name" value="RESPONSE_REGULATORY"/>
    <property type="match status" value="1"/>
</dbReference>
<sequence length="229" mass="25154">MKILLVEDDPQQAAYIRKGLQEAGHVVDVAADGRDGLFLATTESYDALVLDRMLPRVDGLTVLRTLRASNVVTPVVVLSALGEVDDRVAGLRAGGDDYLVKPFSLIELVARLEALARRGGAATDGTARTRLAVADLEMDLLRRSVTRGGRKIELKPKEFQLLEFLLRHSDQVVTRAMLLEAVWNYHFDPQTNVIDVHISNLRAKIDLADLPPLIHTVRGAGYRLSADVA</sequence>
<dbReference type="Gene3D" id="1.10.10.10">
    <property type="entry name" value="Winged helix-like DNA-binding domain superfamily/Winged helix DNA-binding domain"/>
    <property type="match status" value="1"/>
</dbReference>
<keyword evidence="1 3" id="KW-0238">DNA-binding</keyword>
<dbReference type="Pfam" id="PF00072">
    <property type="entry name" value="Response_reg"/>
    <property type="match status" value="1"/>
</dbReference>
<dbReference type="Proteomes" id="UP000652074">
    <property type="component" value="Unassembled WGS sequence"/>
</dbReference>
<dbReference type="RefSeq" id="WP_169207624.1">
    <property type="nucleotide sequence ID" value="NZ_CP059560.1"/>
</dbReference>
<evidence type="ECO:0000313" key="6">
    <source>
        <dbReference type="EMBL" id="NMF90275.1"/>
    </source>
</evidence>
<gene>
    <name evidence="6" type="ORF">GPA26_17545</name>
</gene>
<dbReference type="InterPro" id="IPR036388">
    <property type="entry name" value="WH-like_DNA-bd_sf"/>
</dbReference>
<feature type="DNA-binding region" description="OmpR/PhoB-type" evidence="3">
    <location>
        <begin position="128"/>
        <end position="226"/>
    </location>
</feature>
<dbReference type="Gene3D" id="3.40.50.2300">
    <property type="match status" value="1"/>
</dbReference>
<reference evidence="6 7" key="1">
    <citation type="submission" date="2019-12" db="EMBL/GenBank/DDBJ databases">
        <title>Comparative genomics gives insights into the taxonomy of the Azoarcus-Aromatoleum group and reveals separate origins of nif in the plant-associated Azoarcus and non-plant-associated Aromatoleum sub-groups.</title>
        <authorList>
            <person name="Lafos M."/>
            <person name="Maluk M."/>
            <person name="Batista M."/>
            <person name="Junghare M."/>
            <person name="Carmona M."/>
            <person name="Faoro H."/>
            <person name="Cruz L.M."/>
            <person name="Battistoni F."/>
            <person name="De Souza E."/>
            <person name="Pedrosa F."/>
            <person name="Chen W.-M."/>
            <person name="Poole P.S."/>
            <person name="Dixon R.A."/>
            <person name="James E.K."/>
        </authorList>
    </citation>
    <scope>NUCLEOTIDE SEQUENCE [LARGE SCALE GENOMIC DNA]</scope>
    <source>
        <strain evidence="6 7">ToN1</strain>
    </source>
</reference>
<name>A0ABX1MQS2_9RHOO</name>
<feature type="modified residue" description="4-aspartylphosphate" evidence="2">
    <location>
        <position position="51"/>
    </location>
</feature>
<comment type="caution">
    <text evidence="6">The sequence shown here is derived from an EMBL/GenBank/DDBJ whole genome shotgun (WGS) entry which is preliminary data.</text>
</comment>
<dbReference type="CDD" id="cd19935">
    <property type="entry name" value="REC_OmpR_CusR-like"/>
    <property type="match status" value="1"/>
</dbReference>
<dbReference type="SUPFAM" id="SSF52172">
    <property type="entry name" value="CheY-like"/>
    <property type="match status" value="1"/>
</dbReference>
<feature type="domain" description="Response regulatory" evidence="4">
    <location>
        <begin position="2"/>
        <end position="116"/>
    </location>
</feature>
<dbReference type="PROSITE" id="PS51755">
    <property type="entry name" value="OMPR_PHOB"/>
    <property type="match status" value="1"/>
</dbReference>
<dbReference type="PANTHER" id="PTHR48111:SF76">
    <property type="entry name" value="TWO-COMPONENT RESPONSE REGULATOR"/>
    <property type="match status" value="1"/>
</dbReference>
<dbReference type="InterPro" id="IPR039420">
    <property type="entry name" value="WalR-like"/>
</dbReference>
<feature type="domain" description="OmpR/PhoB-type" evidence="5">
    <location>
        <begin position="128"/>
        <end position="226"/>
    </location>
</feature>
<dbReference type="PANTHER" id="PTHR48111">
    <property type="entry name" value="REGULATOR OF RPOS"/>
    <property type="match status" value="1"/>
</dbReference>
<dbReference type="InterPro" id="IPR001789">
    <property type="entry name" value="Sig_transdc_resp-reg_receiver"/>
</dbReference>
<dbReference type="SMART" id="SM00448">
    <property type="entry name" value="REC"/>
    <property type="match status" value="1"/>
</dbReference>
<dbReference type="InterPro" id="IPR011006">
    <property type="entry name" value="CheY-like_superfamily"/>
</dbReference>
<keyword evidence="7" id="KW-1185">Reference proteome</keyword>
<evidence type="ECO:0000256" key="3">
    <source>
        <dbReference type="PROSITE-ProRule" id="PRU01091"/>
    </source>
</evidence>
<keyword evidence="2" id="KW-0597">Phosphoprotein</keyword>
<accession>A0ABX1MQS2</accession>
<dbReference type="CDD" id="cd00383">
    <property type="entry name" value="trans_reg_C"/>
    <property type="match status" value="1"/>
</dbReference>
<dbReference type="InterPro" id="IPR001867">
    <property type="entry name" value="OmpR/PhoB-type_DNA-bd"/>
</dbReference>
<evidence type="ECO:0000256" key="2">
    <source>
        <dbReference type="PROSITE-ProRule" id="PRU00169"/>
    </source>
</evidence>
<evidence type="ECO:0000259" key="5">
    <source>
        <dbReference type="PROSITE" id="PS51755"/>
    </source>
</evidence>
<evidence type="ECO:0000259" key="4">
    <source>
        <dbReference type="PROSITE" id="PS50110"/>
    </source>
</evidence>
<organism evidence="6 7">
    <name type="scientific">Aromatoleum petrolei</name>
    <dbReference type="NCBI Taxonomy" id="76116"/>
    <lineage>
        <taxon>Bacteria</taxon>
        <taxon>Pseudomonadati</taxon>
        <taxon>Pseudomonadota</taxon>
        <taxon>Betaproteobacteria</taxon>
        <taxon>Rhodocyclales</taxon>
        <taxon>Rhodocyclaceae</taxon>
        <taxon>Aromatoleum</taxon>
    </lineage>
</organism>